<proteinExistence type="predicted"/>
<keyword evidence="2" id="KW-1185">Reference proteome</keyword>
<gene>
    <name evidence="1" type="ORF">R3P38DRAFT_3225027</name>
</gene>
<name>A0AAV9ZWE5_9AGAR</name>
<evidence type="ECO:0000313" key="1">
    <source>
        <dbReference type="EMBL" id="KAK6992743.1"/>
    </source>
</evidence>
<organism evidence="1 2">
    <name type="scientific">Favolaschia claudopus</name>
    <dbReference type="NCBI Taxonomy" id="2862362"/>
    <lineage>
        <taxon>Eukaryota</taxon>
        <taxon>Fungi</taxon>
        <taxon>Dikarya</taxon>
        <taxon>Basidiomycota</taxon>
        <taxon>Agaricomycotina</taxon>
        <taxon>Agaricomycetes</taxon>
        <taxon>Agaricomycetidae</taxon>
        <taxon>Agaricales</taxon>
        <taxon>Marasmiineae</taxon>
        <taxon>Mycenaceae</taxon>
        <taxon>Favolaschia</taxon>
    </lineage>
</organism>
<comment type="caution">
    <text evidence="1">The sequence shown here is derived from an EMBL/GenBank/DDBJ whole genome shotgun (WGS) entry which is preliminary data.</text>
</comment>
<dbReference type="Proteomes" id="UP001362999">
    <property type="component" value="Unassembled WGS sequence"/>
</dbReference>
<dbReference type="AlphaFoldDB" id="A0AAV9ZWE5"/>
<dbReference type="EMBL" id="JAWWNJ010000107">
    <property type="protein sequence ID" value="KAK6992743.1"/>
    <property type="molecule type" value="Genomic_DNA"/>
</dbReference>
<protein>
    <submittedName>
        <fullName evidence="1">Uncharacterized protein</fullName>
    </submittedName>
</protein>
<reference evidence="1 2" key="1">
    <citation type="journal article" date="2024" name="J Genomics">
        <title>Draft genome sequencing and assembly of Favolaschia claudopus CIRM-BRFM 2984 isolated from oak limbs.</title>
        <authorList>
            <person name="Navarro D."/>
            <person name="Drula E."/>
            <person name="Chaduli D."/>
            <person name="Cazenave R."/>
            <person name="Ahrendt S."/>
            <person name="Wang J."/>
            <person name="Lipzen A."/>
            <person name="Daum C."/>
            <person name="Barry K."/>
            <person name="Grigoriev I.V."/>
            <person name="Favel A."/>
            <person name="Rosso M.N."/>
            <person name="Martin F."/>
        </authorList>
    </citation>
    <scope>NUCLEOTIDE SEQUENCE [LARGE SCALE GENOMIC DNA]</scope>
    <source>
        <strain evidence="1 2">CIRM-BRFM 2984</strain>
    </source>
</reference>
<evidence type="ECO:0000313" key="2">
    <source>
        <dbReference type="Proteomes" id="UP001362999"/>
    </source>
</evidence>
<sequence length="221" mass="24211">MPISRDSFCSQLDSVFMCDLLATLSPSCMRVGDAERVSGQWMRRFVDKNDLPVQLAVVGQIRTVCTVEEQFQLLVLGHPTDSDVLNEFYADQLRVLAALAAADTEDADRVIFNTQHWAHGAPESSSASLFVRVSRSTTFDSEHADVESEDSDTSFCEVDTDNSDIAHPPSTGDLVSCSVSLFRFDMSIAPTQSDAQAFTRAYGIQASHIVKLTELDGFSVS</sequence>
<accession>A0AAV9ZWE5</accession>